<proteinExistence type="predicted"/>
<dbReference type="EMBL" id="CAJOAZ010022854">
    <property type="protein sequence ID" value="CAF4369688.1"/>
    <property type="molecule type" value="Genomic_DNA"/>
</dbReference>
<protein>
    <submittedName>
        <fullName evidence="1">Uncharacterized protein</fullName>
    </submittedName>
</protein>
<dbReference type="Proteomes" id="UP000663844">
    <property type="component" value="Unassembled WGS sequence"/>
</dbReference>
<reference evidence="1" key="1">
    <citation type="submission" date="2021-02" db="EMBL/GenBank/DDBJ databases">
        <authorList>
            <person name="Nowell W R."/>
        </authorList>
    </citation>
    <scope>NUCLEOTIDE SEQUENCE</scope>
</reference>
<sequence>DMFEYALNVREFIIKFSDGKTYTANSIDNETVGFLTNDDDDDLTSVTELTLTDDTKTTTNLPLTQMTNTRAIHLLRALNLISPQNEEHVKSIQTYLNTIQVTHSKNIMERLEAEQIHQEIDQRMMEYRQIFTQLKMNQVPERVKLQLSALRHDAVFANTQRKKKLDLRVNKNAD</sequence>
<accession>A0A820M819</accession>
<organism evidence="1 2">
    <name type="scientific">Adineta steineri</name>
    <dbReference type="NCBI Taxonomy" id="433720"/>
    <lineage>
        <taxon>Eukaryota</taxon>
        <taxon>Metazoa</taxon>
        <taxon>Spiralia</taxon>
        <taxon>Gnathifera</taxon>
        <taxon>Rotifera</taxon>
        <taxon>Eurotatoria</taxon>
        <taxon>Bdelloidea</taxon>
        <taxon>Adinetida</taxon>
        <taxon>Adinetidae</taxon>
        <taxon>Adineta</taxon>
    </lineage>
</organism>
<name>A0A820M819_9BILA</name>
<evidence type="ECO:0000313" key="2">
    <source>
        <dbReference type="Proteomes" id="UP000663844"/>
    </source>
</evidence>
<gene>
    <name evidence="1" type="ORF">OXD698_LOCUS49770</name>
</gene>
<feature type="non-terminal residue" evidence="1">
    <location>
        <position position="1"/>
    </location>
</feature>
<dbReference type="AlphaFoldDB" id="A0A820M819"/>
<comment type="caution">
    <text evidence="1">The sequence shown here is derived from an EMBL/GenBank/DDBJ whole genome shotgun (WGS) entry which is preliminary data.</text>
</comment>
<evidence type="ECO:0000313" key="1">
    <source>
        <dbReference type="EMBL" id="CAF4369688.1"/>
    </source>
</evidence>